<reference evidence="7 8" key="1">
    <citation type="submission" date="2020-02" db="EMBL/GenBank/DDBJ databases">
        <title>Genome sequence of the type strain CGMCC 1.15528 of Mesorhizobium zhangyense.</title>
        <authorList>
            <person name="Gao J."/>
            <person name="Sun J."/>
        </authorList>
    </citation>
    <scope>NUCLEOTIDE SEQUENCE [LARGE SCALE GENOMIC DNA]</scope>
    <source>
        <strain evidence="7 8">CGMCC 1.15528</strain>
    </source>
</reference>
<dbReference type="GO" id="GO:0043139">
    <property type="term" value="F:5'-3' DNA helicase activity"/>
    <property type="evidence" value="ECO:0007669"/>
    <property type="project" value="TreeGrafter"/>
</dbReference>
<evidence type="ECO:0000256" key="1">
    <source>
        <dbReference type="ARBA" id="ARBA00007913"/>
    </source>
</evidence>
<keyword evidence="4" id="KW-0347">Helicase</keyword>
<dbReference type="RefSeq" id="WP_165121621.1">
    <property type="nucleotide sequence ID" value="NZ_JAAKZG010000031.1"/>
</dbReference>
<accession>A0A7C9VIC3</accession>
<dbReference type="Pfam" id="PF13086">
    <property type="entry name" value="AAA_11"/>
    <property type="match status" value="1"/>
</dbReference>
<dbReference type="GO" id="GO:0004672">
    <property type="term" value="F:protein kinase activity"/>
    <property type="evidence" value="ECO:0007669"/>
    <property type="project" value="InterPro"/>
</dbReference>
<evidence type="ECO:0000313" key="8">
    <source>
        <dbReference type="Proteomes" id="UP000481252"/>
    </source>
</evidence>
<evidence type="ECO:0000256" key="2">
    <source>
        <dbReference type="ARBA" id="ARBA00022741"/>
    </source>
</evidence>
<dbReference type="AlphaFoldDB" id="A0A7C9VIC3"/>
<evidence type="ECO:0000259" key="6">
    <source>
        <dbReference type="PROSITE" id="PS50011"/>
    </source>
</evidence>
<dbReference type="InterPro" id="IPR011009">
    <property type="entry name" value="Kinase-like_dom_sf"/>
</dbReference>
<organism evidence="7 8">
    <name type="scientific">Mesorhizobium zhangyense</name>
    <dbReference type="NCBI Taxonomy" id="1776730"/>
    <lineage>
        <taxon>Bacteria</taxon>
        <taxon>Pseudomonadati</taxon>
        <taxon>Pseudomonadota</taxon>
        <taxon>Alphaproteobacteria</taxon>
        <taxon>Hyphomicrobiales</taxon>
        <taxon>Phyllobacteriaceae</taxon>
        <taxon>Mesorhizobium</taxon>
    </lineage>
</organism>
<dbReference type="InterPro" id="IPR000719">
    <property type="entry name" value="Prot_kinase_dom"/>
</dbReference>
<keyword evidence="8" id="KW-1185">Reference proteome</keyword>
<comment type="similarity">
    <text evidence="1">Belongs to the DNA2/NAM7 helicase family.</text>
</comment>
<dbReference type="InterPro" id="IPR041679">
    <property type="entry name" value="DNA2/NAM7-like_C"/>
</dbReference>
<dbReference type="Gene3D" id="1.10.510.10">
    <property type="entry name" value="Transferase(Phosphotransferase) domain 1"/>
    <property type="match status" value="1"/>
</dbReference>
<name>A0A7C9VIC3_9HYPH</name>
<keyword evidence="2" id="KW-0547">Nucleotide-binding</keyword>
<proteinExistence type="inferred from homology"/>
<keyword evidence="5" id="KW-0067">ATP-binding</keyword>
<evidence type="ECO:0000313" key="7">
    <source>
        <dbReference type="EMBL" id="NGN45250.1"/>
    </source>
</evidence>
<gene>
    <name evidence="7" type="ORF">G6N74_29810</name>
</gene>
<evidence type="ECO:0000256" key="5">
    <source>
        <dbReference type="ARBA" id="ARBA00022840"/>
    </source>
</evidence>
<dbReference type="SUPFAM" id="SSF56112">
    <property type="entry name" value="Protein kinase-like (PK-like)"/>
    <property type="match status" value="1"/>
</dbReference>
<evidence type="ECO:0000256" key="3">
    <source>
        <dbReference type="ARBA" id="ARBA00022801"/>
    </source>
</evidence>
<dbReference type="Proteomes" id="UP000481252">
    <property type="component" value="Unassembled WGS sequence"/>
</dbReference>
<keyword evidence="3" id="KW-0378">Hydrolase</keyword>
<dbReference type="EMBL" id="JAAKZG010000031">
    <property type="protein sequence ID" value="NGN45250.1"/>
    <property type="molecule type" value="Genomic_DNA"/>
</dbReference>
<feature type="domain" description="Protein kinase" evidence="6">
    <location>
        <begin position="22"/>
        <end position="275"/>
    </location>
</feature>
<dbReference type="PANTHER" id="PTHR43788:SF8">
    <property type="entry name" value="DNA-BINDING PROTEIN SMUBP-2"/>
    <property type="match status" value="1"/>
</dbReference>
<dbReference type="SUPFAM" id="SSF52540">
    <property type="entry name" value="P-loop containing nucleoside triphosphate hydrolases"/>
    <property type="match status" value="1"/>
</dbReference>
<dbReference type="InterPro" id="IPR047187">
    <property type="entry name" value="SF1_C_Upf1"/>
</dbReference>
<dbReference type="PANTHER" id="PTHR43788">
    <property type="entry name" value="DNA2/NAM7 HELICASE FAMILY MEMBER"/>
    <property type="match status" value="1"/>
</dbReference>
<dbReference type="InterPro" id="IPR027417">
    <property type="entry name" value="P-loop_NTPase"/>
</dbReference>
<protein>
    <recommendedName>
        <fullName evidence="6">Protein kinase domain-containing protein</fullName>
    </recommendedName>
</protein>
<evidence type="ECO:0000256" key="4">
    <source>
        <dbReference type="ARBA" id="ARBA00022806"/>
    </source>
</evidence>
<dbReference type="GO" id="GO:0016787">
    <property type="term" value="F:hydrolase activity"/>
    <property type="evidence" value="ECO:0007669"/>
    <property type="project" value="UniProtKB-KW"/>
</dbReference>
<dbReference type="Gene3D" id="3.30.200.20">
    <property type="entry name" value="Phosphorylase Kinase, domain 1"/>
    <property type="match status" value="1"/>
</dbReference>
<dbReference type="PROSITE" id="PS50011">
    <property type="entry name" value="PROTEIN_KINASE_DOM"/>
    <property type="match status" value="1"/>
</dbReference>
<dbReference type="Gene3D" id="3.40.50.300">
    <property type="entry name" value="P-loop containing nucleotide triphosphate hydrolases"/>
    <property type="match status" value="2"/>
</dbReference>
<dbReference type="Pfam" id="PF13087">
    <property type="entry name" value="AAA_12"/>
    <property type="match status" value="1"/>
</dbReference>
<dbReference type="CDD" id="cd18808">
    <property type="entry name" value="SF1_C_Upf1"/>
    <property type="match status" value="1"/>
</dbReference>
<dbReference type="InterPro" id="IPR041677">
    <property type="entry name" value="DNA2/NAM7_AAA_11"/>
</dbReference>
<dbReference type="InterPro" id="IPR050534">
    <property type="entry name" value="Coronavir_polyprotein_1ab"/>
</dbReference>
<dbReference type="GO" id="GO:0005524">
    <property type="term" value="F:ATP binding"/>
    <property type="evidence" value="ECO:0007669"/>
    <property type="project" value="UniProtKB-KW"/>
</dbReference>
<sequence length="1187" mass="131533">MARRKSKSGFLSDYTLDDRYLLKPDRKLGRAGIDTARTREGLEVLIKSWPRTKGADDQDLEMIWRSEIRQLQRLSAIPRADELFVPMLTSGRDNDGFFLVLDPGQGSPLEVLLSAANKPSLLAQARQPRARRLLWANILRLVSGVELLHSQGIIHRNIDPWSVVTALGDEPDFLLTGFEWSMRIVAIDASHGKSMKAPREERTYSFARDWRDLAHLIAIILDIPLGPLNDLRTIASRVADHVPATEVRLLRAMLGLERVERLDGDYITSRVQAIIDDIAAEVAGKDAALCLAVRLGTGSSLSEAIRKAADGEIEVSDTVQQLRFMRDDLGDQTQLIAVNEGTALRYVLLGTRLTYRLLPYRRPNSSDPANWEFAFCDRVELDPPAKSQIVGETLIPTEALDIVKSQDAGQSFPRRRGKVQHWEDYLSRMNQRLSKKTDLVRMHQAFALLLIVEMAYATADIFPVELVSRKTGETADQKVIHIVSRIDGARASLSSLLGLEPPATRLGKLLSSETPNSEDGWIFSEPGTLGDRSSPGSTWRFLDFEELDDIECMKFEGQSLPTMRSFGFLMPADMAGRIAQFKRRLKALAALKNHGELLRMFADPRLRIENSQDPLDETSDAFKRLDQSKQSALREILSTIPLFFLQGPPGVGKTYLVGDLVDRRMAEDATARLLLSAQSNSAIDHLMSEVQKIFSSTDGDSGPLMVRARAADDDEAGDLEVDVQADKLLQDLADSSLMKEASPRLVDKVKALVAARAGRQNSRNGSDATGRRVAAELRAFEGMILRSANLVFATTNSAAVERLIEEQGLFDWTIVEEAGKATGGELLSPLLLSHRRLMIGDHRQLPPFDVDKMSRLLSSTSAVQDVVGLVDKLISRYLKDPSTDETFDEVSKAGDDFGRTCGEALSLLTLFETFVERELSRQKRKDSGPRIARRLNEQYRMHPAIARIVSKCFYEGELETNAKQVAKFARTPSPVVSTNSSVIPDKPIVFIDMPYAQTEAPGGRGGERTPPYSNPEEAKAVIRGLSLLSPSDSKIRPSLAVLSPYWQQVRRIDRELDRNKGGTLANLAGFVPAINANTYCGTVDSFQGGEADCIVISMVRNNHHATPARALGFLRDKRRMNVLLSRAKWRLIIVGSLAFYEHVVAVASKLPDQDIGFLSDFLEALESEKAAGHAAVVPWTTLKGATK</sequence>
<comment type="caution">
    <text evidence="7">The sequence shown here is derived from an EMBL/GenBank/DDBJ whole genome shotgun (WGS) entry which is preliminary data.</text>
</comment>